<gene>
    <name evidence="1" type="ORF">MW290_03270</name>
</gene>
<evidence type="ECO:0000313" key="1">
    <source>
        <dbReference type="EMBL" id="URI07652.1"/>
    </source>
</evidence>
<reference evidence="1" key="1">
    <citation type="submission" date="2022-05" db="EMBL/GenBank/DDBJ databases">
        <title>An RpoN-dependent PEP-CTERM gene is involved in floc formation of an Aquincola tertiaricarbonis strain.</title>
        <authorList>
            <person name="Qiu D."/>
            <person name="Xia M."/>
        </authorList>
    </citation>
    <scope>NUCLEOTIDE SEQUENCE</scope>
    <source>
        <strain evidence="1">RN12</strain>
    </source>
</reference>
<keyword evidence="2" id="KW-1185">Reference proteome</keyword>
<proteinExistence type="predicted"/>
<organism evidence="1 2">
    <name type="scientific">Aquincola tertiaricarbonis</name>
    <dbReference type="NCBI Taxonomy" id="391953"/>
    <lineage>
        <taxon>Bacteria</taxon>
        <taxon>Pseudomonadati</taxon>
        <taxon>Pseudomonadota</taxon>
        <taxon>Betaproteobacteria</taxon>
        <taxon>Burkholderiales</taxon>
        <taxon>Sphaerotilaceae</taxon>
        <taxon>Aquincola</taxon>
    </lineage>
</organism>
<sequence length="103" mass="10636">METDLADLALTLRIGEARPLHQPAFGHIERDRPGLHEGLPAAACSAARATPAPLTAANSGGELDLKLLDEAEPVTVNRSSLCLQQRAVAVLGGVDFVVALGCG</sequence>
<dbReference type="Proteomes" id="UP001056201">
    <property type="component" value="Chromosome 1"/>
</dbReference>
<evidence type="ECO:0000313" key="2">
    <source>
        <dbReference type="Proteomes" id="UP001056201"/>
    </source>
</evidence>
<dbReference type="EMBL" id="CP097635">
    <property type="protein sequence ID" value="URI07652.1"/>
    <property type="molecule type" value="Genomic_DNA"/>
</dbReference>
<protein>
    <submittedName>
        <fullName evidence="1">Uncharacterized protein</fullName>
    </submittedName>
</protein>
<dbReference type="RefSeq" id="WP_250195885.1">
    <property type="nucleotide sequence ID" value="NZ_CP097635.1"/>
</dbReference>
<name>A0ABY4S6I7_AQUTE</name>
<accession>A0ABY4S6I7</accession>